<dbReference type="EMBL" id="UXUI01016347">
    <property type="protein sequence ID" value="VDD97978.1"/>
    <property type="molecule type" value="Genomic_DNA"/>
</dbReference>
<feature type="compositionally biased region" description="Polar residues" evidence="1">
    <location>
        <begin position="83"/>
        <end position="99"/>
    </location>
</feature>
<name>A0A0N4VRD3_ENTVE</name>
<feature type="compositionally biased region" description="Basic and acidic residues" evidence="1">
    <location>
        <begin position="67"/>
        <end position="80"/>
    </location>
</feature>
<reference evidence="2 3" key="2">
    <citation type="submission" date="2018-10" db="EMBL/GenBank/DDBJ databases">
        <authorList>
            <consortium name="Pathogen Informatics"/>
        </authorList>
    </citation>
    <scope>NUCLEOTIDE SEQUENCE [LARGE SCALE GENOMIC DNA]</scope>
</reference>
<organism evidence="4">
    <name type="scientific">Enterobius vermicularis</name>
    <name type="common">Human pinworm</name>
    <dbReference type="NCBI Taxonomy" id="51028"/>
    <lineage>
        <taxon>Eukaryota</taxon>
        <taxon>Metazoa</taxon>
        <taxon>Ecdysozoa</taxon>
        <taxon>Nematoda</taxon>
        <taxon>Chromadorea</taxon>
        <taxon>Rhabditida</taxon>
        <taxon>Spirurina</taxon>
        <taxon>Oxyuridomorpha</taxon>
        <taxon>Oxyuroidea</taxon>
        <taxon>Oxyuridae</taxon>
        <taxon>Enterobius</taxon>
    </lineage>
</organism>
<keyword evidence="3" id="KW-1185">Reference proteome</keyword>
<evidence type="ECO:0000313" key="2">
    <source>
        <dbReference type="EMBL" id="VDD97978.1"/>
    </source>
</evidence>
<reference evidence="4" key="1">
    <citation type="submission" date="2017-02" db="UniProtKB">
        <authorList>
            <consortium name="WormBaseParasite"/>
        </authorList>
    </citation>
    <scope>IDENTIFICATION</scope>
</reference>
<dbReference type="Proteomes" id="UP000274131">
    <property type="component" value="Unassembled WGS sequence"/>
</dbReference>
<protein>
    <submittedName>
        <fullName evidence="2 4">Uncharacterized protein</fullName>
    </submittedName>
</protein>
<proteinExistence type="predicted"/>
<dbReference type="WBParaSite" id="EVEC_0001360001-mRNA-1">
    <property type="protein sequence ID" value="EVEC_0001360001-mRNA-1"/>
    <property type="gene ID" value="EVEC_0001360001"/>
</dbReference>
<evidence type="ECO:0000256" key="1">
    <source>
        <dbReference type="SAM" id="MobiDB-lite"/>
    </source>
</evidence>
<feature type="region of interest" description="Disordered" evidence="1">
    <location>
        <begin position="1"/>
        <end position="99"/>
    </location>
</feature>
<feature type="compositionally biased region" description="Polar residues" evidence="1">
    <location>
        <begin position="15"/>
        <end position="46"/>
    </location>
</feature>
<sequence length="99" mass="10678">MDHEKATETAEDQSAKTNNAFASSTSTVNGSTDTRGLDRSSTSSDNLEPRLSVSDIRALFENTPSEGLREENAQRERRGADSPNVQNSPVLPDSANNKP</sequence>
<accession>A0A0N4VRD3</accession>
<gene>
    <name evidence="2" type="ORF">EVEC_LOCUS12729</name>
</gene>
<evidence type="ECO:0000313" key="3">
    <source>
        <dbReference type="Proteomes" id="UP000274131"/>
    </source>
</evidence>
<evidence type="ECO:0000313" key="4">
    <source>
        <dbReference type="WBParaSite" id="EVEC_0001360001-mRNA-1"/>
    </source>
</evidence>
<dbReference type="AlphaFoldDB" id="A0A0N4VRD3"/>